<protein>
    <recommendedName>
        <fullName evidence="3">S-adenosyl methyltransferase</fullName>
    </recommendedName>
</protein>
<dbReference type="Gene3D" id="3.40.50.150">
    <property type="entry name" value="Vaccinia Virus protein VP39"/>
    <property type="match status" value="1"/>
</dbReference>
<dbReference type="Pfam" id="PF04672">
    <property type="entry name" value="Methyltransf_19"/>
    <property type="match status" value="1"/>
</dbReference>
<evidence type="ECO:0000313" key="1">
    <source>
        <dbReference type="EMBL" id="ADP83885.1"/>
    </source>
</evidence>
<dbReference type="InterPro" id="IPR006764">
    <property type="entry name" value="SAM_dep_MeTrfase_SAV2177_type"/>
</dbReference>
<dbReference type="InterPro" id="IPR029063">
    <property type="entry name" value="SAM-dependent_MTases_sf"/>
</dbReference>
<reference evidence="1 2" key="1">
    <citation type="submission" date="2010-10" db="EMBL/GenBank/DDBJ databases">
        <title>Complete sequence of Frankia sp. EuI1c.</title>
        <authorList>
            <consortium name="US DOE Joint Genome Institute"/>
            <person name="Lucas S."/>
            <person name="Copeland A."/>
            <person name="Lapidus A."/>
            <person name="Cheng J.-F."/>
            <person name="Bruce D."/>
            <person name="Goodwin L."/>
            <person name="Pitluck S."/>
            <person name="Chertkov O."/>
            <person name="Detter J.C."/>
            <person name="Han C."/>
            <person name="Tapia R."/>
            <person name="Land M."/>
            <person name="Hauser L."/>
            <person name="Jeffries C."/>
            <person name="Kyrpides N."/>
            <person name="Ivanova N."/>
            <person name="Mikhailova N."/>
            <person name="Beauchemin N."/>
            <person name="Sen A."/>
            <person name="Sur S.A."/>
            <person name="Gtari M."/>
            <person name="Wall L."/>
            <person name="Tisa L."/>
            <person name="Woyke T."/>
        </authorList>
    </citation>
    <scope>NUCLEOTIDE SEQUENCE [LARGE SCALE GENOMIC DNA]</scope>
    <source>
        <strain evidence="2">DSM 45817 / CECT 9037 / EuI1c</strain>
    </source>
</reference>
<dbReference type="HOGENOM" id="CLU_067079_1_0_11"/>
<dbReference type="EMBL" id="CP002299">
    <property type="protein sequence ID" value="ADP83885.1"/>
    <property type="molecule type" value="Genomic_DNA"/>
</dbReference>
<sequence length="297" mass="31964">MLATRRVLLPDLRFAPTNQNNGAGRGRVAETAGVLSFMSQGEATGGNGPGRGIAELDEASCRVEDAFDRAEVARFERLEPIVRRAAAEHRDLHSRGVRFLARQGVRQFIDLSYGLATPRSTHRLARAVDPDSRVVYVDVDPTVRAAGTAPETRHTTLMTADPRDPAAVLASPQVRAFIDLDEPVGLLMLGVVHHLGDEDDPAAVVAGYKDALAAGSYLLLSHYLDRGAATAELEETLLAHRGTGRFRSRAEISAYFGGLATVPPGLSYAAMWRRETMFSGRVDAAVRLVLGGIGRKA</sequence>
<dbReference type="STRING" id="298654.FraEuI1c_5901"/>
<accession>E3IYE0</accession>
<dbReference type="KEGG" id="fri:FraEuI1c_5901"/>
<name>E3IYE0_PSEI1</name>
<evidence type="ECO:0008006" key="3">
    <source>
        <dbReference type="Google" id="ProtNLM"/>
    </source>
</evidence>
<evidence type="ECO:0000313" key="2">
    <source>
        <dbReference type="Proteomes" id="UP000002484"/>
    </source>
</evidence>
<dbReference type="eggNOG" id="COG3315">
    <property type="taxonomic scope" value="Bacteria"/>
</dbReference>
<dbReference type="Proteomes" id="UP000002484">
    <property type="component" value="Chromosome"/>
</dbReference>
<proteinExistence type="predicted"/>
<organism evidence="1 2">
    <name type="scientific">Pseudofrankia inefficax (strain DSM 45817 / CECT 9037 / DDB 130130 / EuI1c)</name>
    <name type="common">Frankia inefficax</name>
    <dbReference type="NCBI Taxonomy" id="298654"/>
    <lineage>
        <taxon>Bacteria</taxon>
        <taxon>Bacillati</taxon>
        <taxon>Actinomycetota</taxon>
        <taxon>Actinomycetes</taxon>
        <taxon>Frankiales</taxon>
        <taxon>Frankiaceae</taxon>
        <taxon>Pseudofrankia</taxon>
    </lineage>
</organism>
<dbReference type="InParanoid" id="E3IYE0"/>
<dbReference type="AlphaFoldDB" id="E3IYE0"/>
<dbReference type="SUPFAM" id="SSF53335">
    <property type="entry name" value="S-adenosyl-L-methionine-dependent methyltransferases"/>
    <property type="match status" value="1"/>
</dbReference>
<gene>
    <name evidence="1" type="ordered locus">FraEuI1c_5901</name>
</gene>
<keyword evidence="2" id="KW-1185">Reference proteome</keyword>